<dbReference type="PATRIC" id="fig|1179773.3.peg.5466"/>
<name>K0K7S7_SACES</name>
<protein>
    <submittedName>
        <fullName evidence="1">Transcriptional regulator, TetR family</fullName>
    </submittedName>
</protein>
<dbReference type="AlphaFoldDB" id="K0K7S7"/>
<dbReference type="RefSeq" id="WP_015102795.1">
    <property type="nucleotide sequence ID" value="NC_019673.1"/>
</dbReference>
<dbReference type="eggNOG" id="COG1309">
    <property type="taxonomic scope" value="Bacteria"/>
</dbReference>
<dbReference type="Proteomes" id="UP000006281">
    <property type="component" value="Chromosome"/>
</dbReference>
<dbReference type="HOGENOM" id="CLU_2755430_0_0_11"/>
<dbReference type="Gene3D" id="1.10.357.10">
    <property type="entry name" value="Tetracycline Repressor, domain 2"/>
    <property type="match status" value="1"/>
</dbReference>
<accession>K0K7S7</accession>
<dbReference type="EMBL" id="HE804045">
    <property type="protein sequence ID" value="CCH32683.1"/>
    <property type="molecule type" value="Genomic_DNA"/>
</dbReference>
<keyword evidence="2" id="KW-1185">Reference proteome</keyword>
<proteinExistence type="predicted"/>
<reference evidence="1 2" key="1">
    <citation type="journal article" date="2012" name="BMC Genomics">
        <title>Complete genome sequence of Saccharothrix espanaensis DSM 44229T and comparison to the other completely sequenced Pseudonocardiaceae.</title>
        <authorList>
            <person name="Strobel T."/>
            <person name="Al-Dilaimi A."/>
            <person name="Blom J."/>
            <person name="Gessner A."/>
            <person name="Kalinowski J."/>
            <person name="Luzhetska M."/>
            <person name="Puhler A."/>
            <person name="Szczepanowski R."/>
            <person name="Bechthold A."/>
            <person name="Ruckert C."/>
        </authorList>
    </citation>
    <scope>NUCLEOTIDE SEQUENCE [LARGE SCALE GENOMIC DNA]</scope>
    <source>
        <strain evidence="2">ATCC 51144 / DSM 44229 / JCM 9112 / NBRC 15066 / NRRL 15764</strain>
    </source>
</reference>
<gene>
    <name evidence="1" type="ordered locus">BN6_54240</name>
</gene>
<dbReference type="KEGG" id="sesp:BN6_54240"/>
<organism evidence="1 2">
    <name type="scientific">Saccharothrix espanaensis (strain ATCC 51144 / DSM 44229 / JCM 9112 / NBRC 15066 / NRRL 15764)</name>
    <dbReference type="NCBI Taxonomy" id="1179773"/>
    <lineage>
        <taxon>Bacteria</taxon>
        <taxon>Bacillati</taxon>
        <taxon>Actinomycetota</taxon>
        <taxon>Actinomycetes</taxon>
        <taxon>Pseudonocardiales</taxon>
        <taxon>Pseudonocardiaceae</taxon>
        <taxon>Saccharothrix</taxon>
    </lineage>
</organism>
<evidence type="ECO:0000313" key="2">
    <source>
        <dbReference type="Proteomes" id="UP000006281"/>
    </source>
</evidence>
<evidence type="ECO:0000313" key="1">
    <source>
        <dbReference type="EMBL" id="CCH32683.1"/>
    </source>
</evidence>
<sequence>MVAHIYGTGGAQIRPAADQAVSSADTLLAFVAGSIAFYDSHRTQMRALIQILNGHPQARERWVDQANCCP</sequence>